<comment type="caution">
    <text evidence="1">The sequence shown here is derived from an EMBL/GenBank/DDBJ whole genome shotgun (WGS) entry which is preliminary data.</text>
</comment>
<dbReference type="EMBL" id="ADBV01001464">
    <property type="protein sequence ID" value="EJW84781.1"/>
    <property type="molecule type" value="Genomic_DNA"/>
</dbReference>
<dbReference type="Proteomes" id="UP000004810">
    <property type="component" value="Unassembled WGS sequence"/>
</dbReference>
<evidence type="ECO:0000313" key="1">
    <source>
        <dbReference type="EMBL" id="EJW84781.1"/>
    </source>
</evidence>
<protein>
    <submittedName>
        <fullName evidence="1">Uncharacterized protein</fullName>
    </submittedName>
</protein>
<proteinExistence type="predicted"/>
<reference evidence="2" key="1">
    <citation type="submission" date="2012-08" db="EMBL/GenBank/DDBJ databases">
        <title>The Genome Sequence of Wuchereria bancrofti.</title>
        <authorList>
            <person name="Nutman T.B."/>
            <person name="Fink D.L."/>
            <person name="Russ C."/>
            <person name="Young S."/>
            <person name="Zeng Q."/>
            <person name="Koehrsen M."/>
            <person name="Alvarado L."/>
            <person name="Berlin A."/>
            <person name="Chapman S.B."/>
            <person name="Chen Z."/>
            <person name="Freedman E."/>
            <person name="Gellesch M."/>
            <person name="Goldberg J."/>
            <person name="Griggs A."/>
            <person name="Gujja S."/>
            <person name="Heilman E.R."/>
            <person name="Heiman D."/>
            <person name="Hepburn T."/>
            <person name="Howarth C."/>
            <person name="Jen D."/>
            <person name="Larson L."/>
            <person name="Lewis B."/>
            <person name="Mehta T."/>
            <person name="Park D."/>
            <person name="Pearson M."/>
            <person name="Roberts A."/>
            <person name="Saif S."/>
            <person name="Shea T."/>
            <person name="Shenoy N."/>
            <person name="Sisk P."/>
            <person name="Stolte C."/>
            <person name="Sykes S."/>
            <person name="Walk T."/>
            <person name="White J."/>
            <person name="Yandava C."/>
            <person name="Haas B."/>
            <person name="Henn M.R."/>
            <person name="Nusbaum C."/>
            <person name="Birren B."/>
        </authorList>
    </citation>
    <scope>NUCLEOTIDE SEQUENCE [LARGE SCALE GENOMIC DNA]</scope>
    <source>
        <strain evidence="2">NA</strain>
    </source>
</reference>
<evidence type="ECO:0000313" key="2">
    <source>
        <dbReference type="Proteomes" id="UP000004810"/>
    </source>
</evidence>
<organism evidence="1 2">
    <name type="scientific">Wuchereria bancrofti</name>
    <dbReference type="NCBI Taxonomy" id="6293"/>
    <lineage>
        <taxon>Eukaryota</taxon>
        <taxon>Metazoa</taxon>
        <taxon>Ecdysozoa</taxon>
        <taxon>Nematoda</taxon>
        <taxon>Chromadorea</taxon>
        <taxon>Rhabditida</taxon>
        <taxon>Spirurina</taxon>
        <taxon>Spiruromorpha</taxon>
        <taxon>Filarioidea</taxon>
        <taxon>Onchocercidae</taxon>
        <taxon>Wuchereria</taxon>
    </lineage>
</organism>
<name>J9EQI5_WUCBA</name>
<gene>
    <name evidence="1" type="ORF">WUBG_04309</name>
</gene>
<feature type="non-terminal residue" evidence="1">
    <location>
        <position position="50"/>
    </location>
</feature>
<sequence>MGLWLNERSYVAKYYIFSHAVIGYGNDRIERRRHTTSYNWPEKKSLLCVK</sequence>
<dbReference type="AlphaFoldDB" id="J9EQI5"/>
<accession>J9EQI5</accession>